<reference evidence="1 2" key="1">
    <citation type="journal article" date="2013" name="Science">
        <title>Pandoraviruses: amoeba viruses with genomes up to 2.5 Mb reaching that of parasitic eukaryotes.</title>
        <authorList>
            <person name="Philippe N."/>
            <person name="Legendre M."/>
            <person name="Doutre G."/>
            <person name="Coute Y."/>
            <person name="Poirot O."/>
            <person name="Lescot M."/>
            <person name="Arslan D."/>
            <person name="Seltzer V."/>
            <person name="Bertaux L."/>
            <person name="Bruley C."/>
            <person name="Garin J."/>
            <person name="Claverie J.M."/>
            <person name="Abergel C."/>
        </authorList>
    </citation>
    <scope>NUCLEOTIDE SEQUENCE [LARGE SCALE GENOMIC DNA]</scope>
    <source>
        <strain evidence="1">Melbourne</strain>
    </source>
</reference>
<dbReference type="EMBL" id="KC977570">
    <property type="protein sequence ID" value="AGO82690.2"/>
    <property type="molecule type" value="Genomic_DNA"/>
</dbReference>
<proteinExistence type="predicted"/>
<name>S4VTE6_9VIRU</name>
<dbReference type="GeneID" id="16511776"/>
<sequence length="289" mass="31475">MQGERPPGAPRSPMESHAMQDSVRAALLACVDPRTGTVDESALAKAEFDHNRRIVLAMLDAVPPKQCLHVSAVYCVPSDNGCTAHGSRMIVGRRDDAFYFSGHRQVDPLALWSVDEAADAIAAAMLVVAVVPRVHCYVDGDYLNRASPLYDLLWMPVAAQVLASDPGPDGWTAKAIDDAGALLRALVDATGRRQYAAIEGEHAPYARWGLGRAAVLADALCAHAAYAYKPIVGDADWPRVADVAERLRGMLAWIDAMERTDVIFDRVLKPYQSERIERMFADDPRAALL</sequence>
<dbReference type="RefSeq" id="YP_008319359.2">
    <property type="nucleotide sequence ID" value="NC_021858.1"/>
</dbReference>
<organism evidence="1 2">
    <name type="scientific">Pandoravirus dulcis</name>
    <dbReference type="NCBI Taxonomy" id="1349409"/>
    <lineage>
        <taxon>Viruses</taxon>
        <taxon>Pandoravirus</taxon>
    </lineage>
</organism>
<accession>S4VTE6</accession>
<evidence type="ECO:0000313" key="1">
    <source>
        <dbReference type="EMBL" id="AGO82690.2"/>
    </source>
</evidence>
<dbReference type="KEGG" id="vg:16511776"/>
<protein>
    <submittedName>
        <fullName evidence="1">Uncharacterized protein</fullName>
    </submittedName>
</protein>
<gene>
    <name evidence="1" type="ORF">pdul_cds_572</name>
</gene>
<evidence type="ECO:0000313" key="2">
    <source>
        <dbReference type="Proteomes" id="UP000201566"/>
    </source>
</evidence>
<dbReference type="Proteomes" id="UP000201566">
    <property type="component" value="Segment"/>
</dbReference>